<evidence type="ECO:0000313" key="3">
    <source>
        <dbReference type="Proteomes" id="UP000078561"/>
    </source>
</evidence>
<feature type="chain" id="PRO_5007898784" evidence="1">
    <location>
        <begin position="27"/>
        <end position="66"/>
    </location>
</feature>
<evidence type="ECO:0000313" key="2">
    <source>
        <dbReference type="EMBL" id="SAL97100.1"/>
    </source>
</evidence>
<proteinExistence type="predicted"/>
<name>A0A168LMH6_ABSGL</name>
<organism evidence="2">
    <name type="scientific">Absidia glauca</name>
    <name type="common">Pin mould</name>
    <dbReference type="NCBI Taxonomy" id="4829"/>
    <lineage>
        <taxon>Eukaryota</taxon>
        <taxon>Fungi</taxon>
        <taxon>Fungi incertae sedis</taxon>
        <taxon>Mucoromycota</taxon>
        <taxon>Mucoromycotina</taxon>
        <taxon>Mucoromycetes</taxon>
        <taxon>Mucorales</taxon>
        <taxon>Cunninghamellaceae</taxon>
        <taxon>Absidia</taxon>
    </lineage>
</organism>
<feature type="signal peptide" evidence="1">
    <location>
        <begin position="1"/>
        <end position="26"/>
    </location>
</feature>
<dbReference type="AlphaFoldDB" id="A0A168LMH6"/>
<reference evidence="2" key="1">
    <citation type="submission" date="2016-04" db="EMBL/GenBank/DDBJ databases">
        <authorList>
            <person name="Evans L.H."/>
            <person name="Alamgir A."/>
            <person name="Owens N."/>
            <person name="Weber N.D."/>
            <person name="Virtaneva K."/>
            <person name="Barbian K."/>
            <person name="Babar A."/>
            <person name="Rosenke K."/>
        </authorList>
    </citation>
    <scope>NUCLEOTIDE SEQUENCE [LARGE SCALE GENOMIC DNA]</scope>
    <source>
        <strain evidence="2">CBS 101.48</strain>
    </source>
</reference>
<dbReference type="EMBL" id="LT551507">
    <property type="protein sequence ID" value="SAL97100.1"/>
    <property type="molecule type" value="Genomic_DNA"/>
</dbReference>
<dbReference type="OrthoDB" id="10444565at2759"/>
<keyword evidence="1" id="KW-0732">Signal</keyword>
<keyword evidence="3" id="KW-1185">Reference proteome</keyword>
<dbReference type="Proteomes" id="UP000078561">
    <property type="component" value="Unassembled WGS sequence"/>
</dbReference>
<accession>A0A168LMH6</accession>
<gene>
    <name evidence="2" type="primary">ABSGL_02558.1 scaffold 3452</name>
</gene>
<dbReference type="InParanoid" id="A0A168LMH6"/>
<sequence length="66" mass="7388">MMMKSFFTSAAAVVMMVCLASSAVKAEGTEACLDACFTPHEIKHKCPPGFRPVVRQKNCYKCCRYY</sequence>
<evidence type="ECO:0000256" key="1">
    <source>
        <dbReference type="SAM" id="SignalP"/>
    </source>
</evidence>
<protein>
    <submittedName>
        <fullName evidence="2">Uncharacterized protein</fullName>
    </submittedName>
</protein>